<name>A0A1G9MI01_9ACTN</name>
<keyword evidence="5" id="KW-1185">Reference proteome</keyword>
<dbReference type="PANTHER" id="PTHR24094:SF15">
    <property type="entry name" value="AMP-DEPENDENT SYNTHETASE_LIGASE DOMAIN-CONTAINING PROTEIN-RELATED"/>
    <property type="match status" value="1"/>
</dbReference>
<dbReference type="STRING" id="686624.SAMN04488242_2648"/>
<dbReference type="RefSeq" id="WP_093253070.1">
    <property type="nucleotide sequence ID" value="NZ_FNGP01000005.1"/>
</dbReference>
<feature type="chain" id="PRO_5038748803" evidence="2">
    <location>
        <begin position="25"/>
        <end position="384"/>
    </location>
</feature>
<evidence type="ECO:0000313" key="4">
    <source>
        <dbReference type="EMBL" id="SDL73900.1"/>
    </source>
</evidence>
<feature type="region of interest" description="Disordered" evidence="1">
    <location>
        <begin position="275"/>
        <end position="304"/>
    </location>
</feature>
<accession>A0A1G9MI01</accession>
<dbReference type="AlphaFoldDB" id="A0A1G9MI01"/>
<gene>
    <name evidence="4" type="ORF">SAMN04488242_2648</name>
</gene>
<reference evidence="4 5" key="1">
    <citation type="submission" date="2016-10" db="EMBL/GenBank/DDBJ databases">
        <authorList>
            <person name="de Groot N.N."/>
        </authorList>
    </citation>
    <scope>NUCLEOTIDE SEQUENCE [LARGE SCALE GENOMIC DNA]</scope>
    <source>
        <strain evidence="4 5">CGMCC 1.9159</strain>
    </source>
</reference>
<feature type="compositionally biased region" description="Low complexity" evidence="1">
    <location>
        <begin position="293"/>
        <end position="304"/>
    </location>
</feature>
<organism evidence="4 5">
    <name type="scientific">Tessaracoccus oleiagri</name>
    <dbReference type="NCBI Taxonomy" id="686624"/>
    <lineage>
        <taxon>Bacteria</taxon>
        <taxon>Bacillati</taxon>
        <taxon>Actinomycetota</taxon>
        <taxon>Actinomycetes</taxon>
        <taxon>Propionibacteriales</taxon>
        <taxon>Propionibacteriaceae</taxon>
        <taxon>Tessaracoccus</taxon>
    </lineage>
</organism>
<dbReference type="PANTHER" id="PTHR24094">
    <property type="entry name" value="SECRETED PROTEIN"/>
    <property type="match status" value="1"/>
</dbReference>
<sequence>MRRAQPSTWLAGAAAAAIALTACASPDAVPAAHPPPPSPEVVTATATATATVTVTAAPDGEESTSDAATSASPTSVASPSSNGSAGEGRLAAGVLAQLPVKGRAPKTGYDRAMFGQRWADTDRNGCDTRNDILGRDLTGVTFKPGTRGCVVLSGTLAPDPFTGATIGFVRGNDTSNAVQIDHVVALSDAWQKGAQQLDEGTRTLFANDPLNLLAVDGPANAQKGDGDAATWLPPNKPFRCEYVALQVAVKHRYRLWLTQPEHDAIARVLESCPGQRLPGDASRSPSPAPPSAVPTSAAPAPAKSIPAKVVAPSVTARPPTAAPDAPAPVTEAPAPVQAVAPPPVEDVHYKNCTAARDAGAAPVLAGQPGYGKHLDRDGDGIGCE</sequence>
<evidence type="ECO:0000256" key="2">
    <source>
        <dbReference type="SAM" id="SignalP"/>
    </source>
</evidence>
<dbReference type="Proteomes" id="UP000199475">
    <property type="component" value="Unassembled WGS sequence"/>
</dbReference>
<dbReference type="Pfam" id="PF05901">
    <property type="entry name" value="Excalibur"/>
    <property type="match status" value="1"/>
</dbReference>
<feature type="domain" description="Excalibur calcium-binding" evidence="3">
    <location>
        <begin position="348"/>
        <end position="384"/>
    </location>
</feature>
<dbReference type="EMBL" id="FNGP01000005">
    <property type="protein sequence ID" value="SDL73900.1"/>
    <property type="molecule type" value="Genomic_DNA"/>
</dbReference>
<dbReference type="OrthoDB" id="5196645at2"/>
<dbReference type="InterPro" id="IPR011089">
    <property type="entry name" value="GmrSD_C"/>
</dbReference>
<dbReference type="InterPro" id="IPR008613">
    <property type="entry name" value="Excalibur_Ca-bd_domain"/>
</dbReference>
<proteinExistence type="predicted"/>
<feature type="signal peptide" evidence="2">
    <location>
        <begin position="1"/>
        <end position="24"/>
    </location>
</feature>
<dbReference type="SMART" id="SM00894">
    <property type="entry name" value="Excalibur"/>
    <property type="match status" value="1"/>
</dbReference>
<feature type="region of interest" description="Disordered" evidence="1">
    <location>
        <begin position="362"/>
        <end position="384"/>
    </location>
</feature>
<evidence type="ECO:0000259" key="3">
    <source>
        <dbReference type="SMART" id="SM00894"/>
    </source>
</evidence>
<feature type="compositionally biased region" description="Low complexity" evidence="1">
    <location>
        <begin position="65"/>
        <end position="84"/>
    </location>
</feature>
<dbReference type="Pfam" id="PF07510">
    <property type="entry name" value="GmrSD_C"/>
    <property type="match status" value="1"/>
</dbReference>
<feature type="region of interest" description="Disordered" evidence="1">
    <location>
        <begin position="56"/>
        <end position="87"/>
    </location>
</feature>
<feature type="compositionally biased region" description="Basic and acidic residues" evidence="1">
    <location>
        <begin position="372"/>
        <end position="384"/>
    </location>
</feature>
<dbReference type="PROSITE" id="PS51257">
    <property type="entry name" value="PROKAR_LIPOPROTEIN"/>
    <property type="match status" value="1"/>
</dbReference>
<keyword evidence="2" id="KW-0732">Signal</keyword>
<protein>
    <submittedName>
        <fullName evidence="4">Excalibur calcium-binding domain-containing protein</fullName>
    </submittedName>
</protein>
<evidence type="ECO:0000256" key="1">
    <source>
        <dbReference type="SAM" id="MobiDB-lite"/>
    </source>
</evidence>
<evidence type="ECO:0000313" key="5">
    <source>
        <dbReference type="Proteomes" id="UP000199475"/>
    </source>
</evidence>